<dbReference type="InterPro" id="IPR053175">
    <property type="entry name" value="DHMBA_Reg_Transcription_Factor"/>
</dbReference>
<dbReference type="Proteomes" id="UP001172681">
    <property type="component" value="Unassembled WGS sequence"/>
</dbReference>
<dbReference type="PANTHER" id="PTHR38791">
    <property type="entry name" value="ZN(II)2CYS6 TRANSCRIPTION FACTOR (EUROFUNG)-RELATED-RELATED"/>
    <property type="match status" value="1"/>
</dbReference>
<protein>
    <recommendedName>
        <fullName evidence="7">Zn(2)-C6 fungal-type domain-containing protein</fullName>
    </recommendedName>
</protein>
<evidence type="ECO:0000313" key="5">
    <source>
        <dbReference type="EMBL" id="KAJ9638720.1"/>
    </source>
</evidence>
<comment type="caution">
    <text evidence="5">The sequence shown here is derived from an EMBL/GenBank/DDBJ whole genome shotgun (WGS) entry which is preliminary data.</text>
</comment>
<dbReference type="GO" id="GO:0003677">
    <property type="term" value="F:DNA binding"/>
    <property type="evidence" value="ECO:0007669"/>
    <property type="project" value="UniProtKB-KW"/>
</dbReference>
<accession>A0AA39CZP7</accession>
<organism evidence="5 6">
    <name type="scientific">Knufia peltigerae</name>
    <dbReference type="NCBI Taxonomy" id="1002370"/>
    <lineage>
        <taxon>Eukaryota</taxon>
        <taxon>Fungi</taxon>
        <taxon>Dikarya</taxon>
        <taxon>Ascomycota</taxon>
        <taxon>Pezizomycotina</taxon>
        <taxon>Eurotiomycetes</taxon>
        <taxon>Chaetothyriomycetidae</taxon>
        <taxon>Chaetothyriales</taxon>
        <taxon>Trichomeriaceae</taxon>
        <taxon>Knufia</taxon>
    </lineage>
</organism>
<evidence type="ECO:0000256" key="1">
    <source>
        <dbReference type="ARBA" id="ARBA00023015"/>
    </source>
</evidence>
<evidence type="ECO:0000313" key="6">
    <source>
        <dbReference type="Proteomes" id="UP001172681"/>
    </source>
</evidence>
<keyword evidence="3" id="KW-0804">Transcription</keyword>
<dbReference type="EMBL" id="JAPDRN010000020">
    <property type="protein sequence ID" value="KAJ9638720.1"/>
    <property type="molecule type" value="Genomic_DNA"/>
</dbReference>
<keyword evidence="6" id="KW-1185">Reference proteome</keyword>
<dbReference type="InterPro" id="IPR001138">
    <property type="entry name" value="Zn2Cys6_DnaBD"/>
</dbReference>
<dbReference type="CDD" id="cd00067">
    <property type="entry name" value="GAL4"/>
    <property type="match status" value="1"/>
</dbReference>
<dbReference type="GO" id="GO:0008270">
    <property type="term" value="F:zinc ion binding"/>
    <property type="evidence" value="ECO:0007669"/>
    <property type="project" value="InterPro"/>
</dbReference>
<evidence type="ECO:0008006" key="7">
    <source>
        <dbReference type="Google" id="ProtNLM"/>
    </source>
</evidence>
<keyword evidence="2" id="KW-0238">DNA-binding</keyword>
<dbReference type="GO" id="GO:0000981">
    <property type="term" value="F:DNA-binding transcription factor activity, RNA polymerase II-specific"/>
    <property type="evidence" value="ECO:0007669"/>
    <property type="project" value="InterPro"/>
</dbReference>
<reference evidence="5" key="1">
    <citation type="submission" date="2022-10" db="EMBL/GenBank/DDBJ databases">
        <title>Culturing micro-colonial fungi from biological soil crusts in the Mojave desert and describing Neophaeococcomyces mojavensis, and introducing the new genera and species Taxawa tesnikishii.</title>
        <authorList>
            <person name="Kurbessoian T."/>
            <person name="Stajich J.E."/>
        </authorList>
    </citation>
    <scope>NUCLEOTIDE SEQUENCE</scope>
    <source>
        <strain evidence="5">TK_35</strain>
    </source>
</reference>
<dbReference type="InterPro" id="IPR036864">
    <property type="entry name" value="Zn2-C6_fun-type_DNA-bd_sf"/>
</dbReference>
<name>A0AA39CZP7_9EURO</name>
<dbReference type="PANTHER" id="PTHR38791:SF1">
    <property type="entry name" value="TRANSCRIPTION FACTOR, PUTATIVE-RELATED"/>
    <property type="match status" value="1"/>
</dbReference>
<evidence type="ECO:0000256" key="2">
    <source>
        <dbReference type="ARBA" id="ARBA00023125"/>
    </source>
</evidence>
<evidence type="ECO:0000256" key="4">
    <source>
        <dbReference type="ARBA" id="ARBA00023242"/>
    </source>
</evidence>
<gene>
    <name evidence="5" type="ORF">H2204_004196</name>
</gene>
<dbReference type="Gene3D" id="4.10.240.10">
    <property type="entry name" value="Zn(2)-C6 fungal-type DNA-binding domain"/>
    <property type="match status" value="1"/>
</dbReference>
<keyword evidence="4" id="KW-0539">Nucleus</keyword>
<keyword evidence="1" id="KW-0805">Transcription regulation</keyword>
<sequence>MVYLGKPSRACAHCRRRKLRVGPCCSSDLLLLIFLKCDLRSQACGQCVRAGLVCGGYRDPNQLRIQDESQATRQKAMVGMVKALPPRVQIPLDEKAKGAFFSHYVIGMGRTYDVLERIDTQSSPDLHLTASVEAVSLAFFHFQYNSPKASSLAREKYLSALPLVNSALRSPQQLASDSTLLSILFLDLYEKIMHNDPRSSEAWMSHVRGALALFKFRTQQQFRTYVGRRLSVRLFTNMLISCVGAGAPAPVALLRLRQEVASHIDDSDPKWRVTGLVMEYTLLRAELDSKLLSNNEKIRLAKKLDHKFKVLADNLPASWVRHRISLDKQSTDVLEPYYDVYPDYFVAQTCNVIRIMRICLNESIRTIYTEMAGEGEDAEYNRSCGLFASQIIDAMAKEICAAGPQLTGGDNIVSKKDDFSPVRRLHCYTLLFPYYMAARYASPETNILPWVLNQLKSIASNPGIRHAERVGKLLESGEHLPPWSVYCILGSYAFAA</sequence>
<proteinExistence type="predicted"/>
<dbReference type="AlphaFoldDB" id="A0AA39CZP7"/>
<evidence type="ECO:0000256" key="3">
    <source>
        <dbReference type="ARBA" id="ARBA00023163"/>
    </source>
</evidence>